<evidence type="ECO:0000256" key="3">
    <source>
        <dbReference type="ARBA" id="ARBA00022525"/>
    </source>
</evidence>
<protein>
    <recommendedName>
        <fullName evidence="7">folate gamma-glutamyl hydrolase</fullName>
        <ecNumber evidence="7">3.4.19.9</ecNumber>
    </recommendedName>
</protein>
<dbReference type="GO" id="GO:0005576">
    <property type="term" value="C:extracellular region"/>
    <property type="evidence" value="ECO:0007669"/>
    <property type="project" value="UniProtKB-SubCell"/>
</dbReference>
<accession>B4KW53</accession>
<dbReference type="KEGG" id="dmo:Dmoj_GI12643"/>
<organism evidence="9 10">
    <name type="scientific">Drosophila mojavensis</name>
    <name type="common">Fruit fly</name>
    <dbReference type="NCBI Taxonomy" id="7230"/>
    <lineage>
        <taxon>Eukaryota</taxon>
        <taxon>Metazoa</taxon>
        <taxon>Ecdysozoa</taxon>
        <taxon>Arthropoda</taxon>
        <taxon>Hexapoda</taxon>
        <taxon>Insecta</taxon>
        <taxon>Pterygota</taxon>
        <taxon>Neoptera</taxon>
        <taxon>Endopterygota</taxon>
        <taxon>Diptera</taxon>
        <taxon>Brachycera</taxon>
        <taxon>Muscomorpha</taxon>
        <taxon>Ephydroidea</taxon>
        <taxon>Drosophilidae</taxon>
        <taxon>Drosophila</taxon>
    </lineage>
</organism>
<dbReference type="GO" id="GO:0005773">
    <property type="term" value="C:vacuole"/>
    <property type="evidence" value="ECO:0007669"/>
    <property type="project" value="TreeGrafter"/>
</dbReference>
<dbReference type="PhylomeDB" id="B4KW53"/>
<evidence type="ECO:0000256" key="5">
    <source>
        <dbReference type="ARBA" id="ARBA00022801"/>
    </source>
</evidence>
<feature type="active site" evidence="7">
    <location>
        <position position="246"/>
    </location>
</feature>
<evidence type="ECO:0000256" key="7">
    <source>
        <dbReference type="PROSITE-ProRule" id="PRU00607"/>
    </source>
</evidence>
<evidence type="ECO:0000256" key="8">
    <source>
        <dbReference type="SAM" id="SignalP"/>
    </source>
</evidence>
<dbReference type="PANTHER" id="PTHR11315:SF0">
    <property type="entry name" value="FOLATE GAMMA-GLUTAMYL HYDROLASE"/>
    <property type="match status" value="1"/>
</dbReference>
<dbReference type="OrthoDB" id="64220at2759"/>
<dbReference type="EMBL" id="CH933809">
    <property type="protein sequence ID" value="EDW17441.1"/>
    <property type="molecule type" value="Genomic_DNA"/>
</dbReference>
<dbReference type="GO" id="GO:0034722">
    <property type="term" value="F:gamma-glutamyl-peptidase activity"/>
    <property type="evidence" value="ECO:0007669"/>
    <property type="project" value="UniProtKB-UniRule"/>
</dbReference>
<name>B4KW53_DROMO</name>
<dbReference type="Proteomes" id="UP000009192">
    <property type="component" value="Unassembled WGS sequence"/>
</dbReference>
<comment type="catalytic activity">
    <reaction evidence="7">
        <text>(6S)-5,6,7,8-tetrahydrofolyl-(gamma-L-Glu)(n) + (n-1) H2O = (6S)-5,6,7,8-tetrahydrofolate + (n-1) L-glutamate</text>
        <dbReference type="Rhea" id="RHEA:56784"/>
        <dbReference type="Rhea" id="RHEA-COMP:14738"/>
        <dbReference type="ChEBI" id="CHEBI:15377"/>
        <dbReference type="ChEBI" id="CHEBI:29985"/>
        <dbReference type="ChEBI" id="CHEBI:57453"/>
        <dbReference type="ChEBI" id="CHEBI:141005"/>
        <dbReference type="EC" id="3.4.19.9"/>
    </reaction>
</comment>
<feature type="active site" description="Proton donor" evidence="6">
    <location>
        <position position="246"/>
    </location>
</feature>
<feature type="signal peptide" evidence="8">
    <location>
        <begin position="1"/>
        <end position="23"/>
    </location>
</feature>
<dbReference type="SMR" id="B4KW53"/>
<dbReference type="FunCoup" id="B4KW53">
    <property type="interactions" value="255"/>
</dbReference>
<dbReference type="InterPro" id="IPR015527">
    <property type="entry name" value="Pept_C26_g-glut_hydrolase"/>
</dbReference>
<comment type="subcellular location">
    <subcellularLocation>
        <location evidence="1">Secreted</location>
        <location evidence="1">Extracellular space</location>
    </subcellularLocation>
</comment>
<dbReference type="PROSITE" id="PS51273">
    <property type="entry name" value="GATASE_TYPE_1"/>
    <property type="match status" value="1"/>
</dbReference>
<keyword evidence="5 7" id="KW-0378">Hydrolase</keyword>
<dbReference type="MEROPS" id="C26.A22"/>
<dbReference type="HOGENOM" id="CLU_058704_1_0_1"/>
<evidence type="ECO:0000313" key="9">
    <source>
        <dbReference type="EMBL" id="EDW17441.1"/>
    </source>
</evidence>
<dbReference type="InterPro" id="IPR011697">
    <property type="entry name" value="Peptidase_C26"/>
</dbReference>
<dbReference type="AlphaFoldDB" id="B4KW53"/>
<gene>
    <name evidence="9" type="primary">Dmoj\GI12643</name>
    <name evidence="9" type="ORF">Dmoj_GI12643</name>
</gene>
<dbReference type="PANTHER" id="PTHR11315">
    <property type="entry name" value="PROTEASE FAMILY C26 GAMMA-GLUTAMYL HYDROLASE"/>
    <property type="match status" value="1"/>
</dbReference>
<dbReference type="eggNOG" id="KOG1559">
    <property type="taxonomic scope" value="Eukaryota"/>
</dbReference>
<evidence type="ECO:0000256" key="4">
    <source>
        <dbReference type="ARBA" id="ARBA00022729"/>
    </source>
</evidence>
<evidence type="ECO:0000256" key="6">
    <source>
        <dbReference type="PIRSR" id="PIRSR615527-1"/>
    </source>
</evidence>
<feature type="chain" id="PRO_5002811616" description="folate gamma-glutamyl hydrolase" evidence="8">
    <location>
        <begin position="24"/>
        <end position="371"/>
    </location>
</feature>
<sequence>MLRTIRSICVGLLLCCLVPLSVADVNGIISPIIGVLAQEVYPNGLIARNFNATSYIAASYVKFVEGAGGRVVPIGTGHNRSYYEQLLKKINGLLLPGGATYFNETNGYGDAGEHLIAVAKQLNDNGTYFPVWGTCLGMELLVFKMANNTETRSNCESVGQSLPLELKPDYRKSRLFAGASEELIGKLSKENVTYNYHRYCYTQQSFTVPKLNNSWRIMSLNHDVNGLEFVSSIEHLTYPFYGVQFHPEKPLYEFVSNKVPHSPSAVQSSQYFADFLISEARRNSHSYTNATEQARSLIYNYKPEYTSILGSSYVQQYIFGQPDIANDVDDGRPYPYYNGRNAAAAQFNGFHLVLAFSSTVLAMLMQLLCEH</sequence>
<dbReference type="Gene3D" id="3.40.50.880">
    <property type="match status" value="1"/>
</dbReference>
<proteinExistence type="inferred from homology"/>
<dbReference type="InterPro" id="IPR029062">
    <property type="entry name" value="Class_I_gatase-like"/>
</dbReference>
<evidence type="ECO:0000256" key="1">
    <source>
        <dbReference type="ARBA" id="ARBA00004239"/>
    </source>
</evidence>
<feature type="active site" description="Nucleophile" evidence="6 7">
    <location>
        <position position="135"/>
    </location>
</feature>
<keyword evidence="10" id="KW-1185">Reference proteome</keyword>
<dbReference type="InParanoid" id="B4KW53"/>
<dbReference type="FunFam" id="3.40.50.880:FF:000024">
    <property type="entry name" value="Folate gamma-glutamyl hydrolase"/>
    <property type="match status" value="1"/>
</dbReference>
<evidence type="ECO:0000256" key="2">
    <source>
        <dbReference type="ARBA" id="ARBA00011083"/>
    </source>
</evidence>
<dbReference type="SUPFAM" id="SSF52317">
    <property type="entry name" value="Class I glutamine amidotransferase-like"/>
    <property type="match status" value="1"/>
</dbReference>
<comment type="similarity">
    <text evidence="2">Belongs to the peptidase C26 family.</text>
</comment>
<dbReference type="GO" id="GO:0046900">
    <property type="term" value="P:tetrahydrofolylpolyglutamate metabolic process"/>
    <property type="evidence" value="ECO:0007669"/>
    <property type="project" value="TreeGrafter"/>
</dbReference>
<reference evidence="9 10" key="1">
    <citation type="journal article" date="2007" name="Nature">
        <title>Evolution of genes and genomes on the Drosophila phylogeny.</title>
        <authorList>
            <consortium name="Drosophila 12 Genomes Consortium"/>
            <person name="Clark A.G."/>
            <person name="Eisen M.B."/>
            <person name="Smith D.R."/>
            <person name="Bergman C.M."/>
            <person name="Oliver B."/>
            <person name="Markow T.A."/>
            <person name="Kaufman T.C."/>
            <person name="Kellis M."/>
            <person name="Gelbart W."/>
            <person name="Iyer V.N."/>
            <person name="Pollard D.A."/>
            <person name="Sackton T.B."/>
            <person name="Larracuente A.M."/>
            <person name="Singh N.D."/>
            <person name="Abad J.P."/>
            <person name="Abt D.N."/>
            <person name="Adryan B."/>
            <person name="Aguade M."/>
            <person name="Akashi H."/>
            <person name="Anderson W.W."/>
            <person name="Aquadro C.F."/>
            <person name="Ardell D.H."/>
            <person name="Arguello R."/>
            <person name="Artieri C.G."/>
            <person name="Barbash D.A."/>
            <person name="Barker D."/>
            <person name="Barsanti P."/>
            <person name="Batterham P."/>
            <person name="Batzoglou S."/>
            <person name="Begun D."/>
            <person name="Bhutkar A."/>
            <person name="Blanco E."/>
            <person name="Bosak S.A."/>
            <person name="Bradley R.K."/>
            <person name="Brand A.D."/>
            <person name="Brent M.R."/>
            <person name="Brooks A.N."/>
            <person name="Brown R.H."/>
            <person name="Butlin R.K."/>
            <person name="Caggese C."/>
            <person name="Calvi B.R."/>
            <person name="Bernardo de Carvalho A."/>
            <person name="Caspi A."/>
            <person name="Castrezana S."/>
            <person name="Celniker S.E."/>
            <person name="Chang J.L."/>
            <person name="Chapple C."/>
            <person name="Chatterji S."/>
            <person name="Chinwalla A."/>
            <person name="Civetta A."/>
            <person name="Clifton S.W."/>
            <person name="Comeron J.M."/>
            <person name="Costello J.C."/>
            <person name="Coyne J.A."/>
            <person name="Daub J."/>
            <person name="David R.G."/>
            <person name="Delcher A.L."/>
            <person name="Delehaunty K."/>
            <person name="Do C.B."/>
            <person name="Ebling H."/>
            <person name="Edwards K."/>
            <person name="Eickbush T."/>
            <person name="Evans J.D."/>
            <person name="Filipski A."/>
            <person name="Findeiss S."/>
            <person name="Freyhult E."/>
            <person name="Fulton L."/>
            <person name="Fulton R."/>
            <person name="Garcia A.C."/>
            <person name="Gardiner A."/>
            <person name="Garfield D.A."/>
            <person name="Garvin B.E."/>
            <person name="Gibson G."/>
            <person name="Gilbert D."/>
            <person name="Gnerre S."/>
            <person name="Godfrey J."/>
            <person name="Good R."/>
            <person name="Gotea V."/>
            <person name="Gravely B."/>
            <person name="Greenberg A.J."/>
            <person name="Griffiths-Jones S."/>
            <person name="Gross S."/>
            <person name="Guigo R."/>
            <person name="Gustafson E.A."/>
            <person name="Haerty W."/>
            <person name="Hahn M.W."/>
            <person name="Halligan D.L."/>
            <person name="Halpern A.L."/>
            <person name="Halter G.M."/>
            <person name="Han M.V."/>
            <person name="Heger A."/>
            <person name="Hillier L."/>
            <person name="Hinrichs A.S."/>
            <person name="Holmes I."/>
            <person name="Hoskins R.A."/>
            <person name="Hubisz M.J."/>
            <person name="Hultmark D."/>
            <person name="Huntley M.A."/>
            <person name="Jaffe D.B."/>
            <person name="Jagadeeshan S."/>
            <person name="Jeck W.R."/>
            <person name="Johnson J."/>
            <person name="Jones C.D."/>
            <person name="Jordan W.C."/>
            <person name="Karpen G.H."/>
            <person name="Kataoka E."/>
            <person name="Keightley P.D."/>
            <person name="Kheradpour P."/>
            <person name="Kirkness E.F."/>
            <person name="Koerich L.B."/>
            <person name="Kristiansen K."/>
            <person name="Kudrna D."/>
            <person name="Kulathinal R.J."/>
            <person name="Kumar S."/>
            <person name="Kwok R."/>
            <person name="Lander E."/>
            <person name="Langley C.H."/>
            <person name="Lapoint R."/>
            <person name="Lazzaro B.P."/>
            <person name="Lee S.J."/>
            <person name="Levesque L."/>
            <person name="Li R."/>
            <person name="Lin C.F."/>
            <person name="Lin M.F."/>
            <person name="Lindblad-Toh K."/>
            <person name="Llopart A."/>
            <person name="Long M."/>
            <person name="Low L."/>
            <person name="Lozovsky E."/>
            <person name="Lu J."/>
            <person name="Luo M."/>
            <person name="Machado C.A."/>
            <person name="Makalowski W."/>
            <person name="Marzo M."/>
            <person name="Matsuda M."/>
            <person name="Matzkin L."/>
            <person name="McAllister B."/>
            <person name="McBride C.S."/>
            <person name="McKernan B."/>
            <person name="McKernan K."/>
            <person name="Mendez-Lago M."/>
            <person name="Minx P."/>
            <person name="Mollenhauer M.U."/>
            <person name="Montooth K."/>
            <person name="Mount S.M."/>
            <person name="Mu X."/>
            <person name="Myers E."/>
            <person name="Negre B."/>
            <person name="Newfeld S."/>
            <person name="Nielsen R."/>
            <person name="Noor M.A."/>
            <person name="O'Grady P."/>
            <person name="Pachter L."/>
            <person name="Papaceit M."/>
            <person name="Parisi M.J."/>
            <person name="Parisi M."/>
            <person name="Parts L."/>
            <person name="Pedersen J.S."/>
            <person name="Pesole G."/>
            <person name="Phillippy A.M."/>
            <person name="Ponting C.P."/>
            <person name="Pop M."/>
            <person name="Porcelli D."/>
            <person name="Powell J.R."/>
            <person name="Prohaska S."/>
            <person name="Pruitt K."/>
            <person name="Puig M."/>
            <person name="Quesneville H."/>
            <person name="Ram K.R."/>
            <person name="Rand D."/>
            <person name="Rasmussen M.D."/>
            <person name="Reed L.K."/>
            <person name="Reenan R."/>
            <person name="Reily A."/>
            <person name="Remington K.A."/>
            <person name="Rieger T.T."/>
            <person name="Ritchie M.G."/>
            <person name="Robin C."/>
            <person name="Rogers Y.H."/>
            <person name="Rohde C."/>
            <person name="Rozas J."/>
            <person name="Rubenfield M.J."/>
            <person name="Ruiz A."/>
            <person name="Russo S."/>
            <person name="Salzberg S.L."/>
            <person name="Sanchez-Gracia A."/>
            <person name="Saranga D.J."/>
            <person name="Sato H."/>
            <person name="Schaeffer S.W."/>
            <person name="Schatz M.C."/>
            <person name="Schlenke T."/>
            <person name="Schwartz R."/>
            <person name="Segarra C."/>
            <person name="Singh R.S."/>
            <person name="Sirot L."/>
            <person name="Sirota M."/>
            <person name="Sisneros N.B."/>
            <person name="Smith C.D."/>
            <person name="Smith T.F."/>
            <person name="Spieth J."/>
            <person name="Stage D.E."/>
            <person name="Stark A."/>
            <person name="Stephan W."/>
            <person name="Strausberg R.L."/>
            <person name="Strempel S."/>
            <person name="Sturgill D."/>
            <person name="Sutton G."/>
            <person name="Sutton G.G."/>
            <person name="Tao W."/>
            <person name="Teichmann S."/>
            <person name="Tobari Y.N."/>
            <person name="Tomimura Y."/>
            <person name="Tsolas J.M."/>
            <person name="Valente V.L."/>
            <person name="Venter E."/>
            <person name="Venter J.C."/>
            <person name="Vicario S."/>
            <person name="Vieira F.G."/>
            <person name="Vilella A.J."/>
            <person name="Villasante A."/>
            <person name="Walenz B."/>
            <person name="Wang J."/>
            <person name="Wasserman M."/>
            <person name="Watts T."/>
            <person name="Wilson D."/>
            <person name="Wilson R.K."/>
            <person name="Wing R.A."/>
            <person name="Wolfner M.F."/>
            <person name="Wong A."/>
            <person name="Wong G.K."/>
            <person name="Wu C.I."/>
            <person name="Wu G."/>
            <person name="Yamamoto D."/>
            <person name="Yang H.P."/>
            <person name="Yang S.P."/>
            <person name="Yorke J.A."/>
            <person name="Yoshida K."/>
            <person name="Zdobnov E."/>
            <person name="Zhang P."/>
            <person name="Zhang Y."/>
            <person name="Zimin A.V."/>
            <person name="Baldwin J."/>
            <person name="Abdouelleil A."/>
            <person name="Abdulkadir J."/>
            <person name="Abebe A."/>
            <person name="Abera B."/>
            <person name="Abreu J."/>
            <person name="Acer S.C."/>
            <person name="Aftuck L."/>
            <person name="Alexander A."/>
            <person name="An P."/>
            <person name="Anderson E."/>
            <person name="Anderson S."/>
            <person name="Arachi H."/>
            <person name="Azer M."/>
            <person name="Bachantsang P."/>
            <person name="Barry A."/>
            <person name="Bayul T."/>
            <person name="Berlin A."/>
            <person name="Bessette D."/>
            <person name="Bloom T."/>
            <person name="Blye J."/>
            <person name="Boguslavskiy L."/>
            <person name="Bonnet C."/>
            <person name="Boukhgalter B."/>
            <person name="Bourzgui I."/>
            <person name="Brown A."/>
            <person name="Cahill P."/>
            <person name="Channer S."/>
            <person name="Cheshatsang Y."/>
            <person name="Chuda L."/>
            <person name="Citroen M."/>
            <person name="Collymore A."/>
            <person name="Cooke P."/>
            <person name="Costello M."/>
            <person name="D'Aco K."/>
            <person name="Daza R."/>
            <person name="De Haan G."/>
            <person name="DeGray S."/>
            <person name="DeMaso C."/>
            <person name="Dhargay N."/>
            <person name="Dooley K."/>
            <person name="Dooley E."/>
            <person name="Doricent M."/>
            <person name="Dorje P."/>
            <person name="Dorjee K."/>
            <person name="Dupes A."/>
            <person name="Elong R."/>
            <person name="Falk J."/>
            <person name="Farina A."/>
            <person name="Faro S."/>
            <person name="Ferguson D."/>
            <person name="Fisher S."/>
            <person name="Foley C.D."/>
            <person name="Franke A."/>
            <person name="Friedrich D."/>
            <person name="Gadbois L."/>
            <person name="Gearin G."/>
            <person name="Gearin C.R."/>
            <person name="Giannoukos G."/>
            <person name="Goode T."/>
            <person name="Graham J."/>
            <person name="Grandbois E."/>
            <person name="Grewal S."/>
            <person name="Gyaltsen K."/>
            <person name="Hafez N."/>
            <person name="Hagos B."/>
            <person name="Hall J."/>
            <person name="Henson C."/>
            <person name="Hollinger A."/>
            <person name="Honan T."/>
            <person name="Huard M.D."/>
            <person name="Hughes L."/>
            <person name="Hurhula B."/>
            <person name="Husby M.E."/>
            <person name="Kamat A."/>
            <person name="Kanga B."/>
            <person name="Kashin S."/>
            <person name="Khazanovich D."/>
            <person name="Kisner P."/>
            <person name="Lance K."/>
            <person name="Lara M."/>
            <person name="Lee W."/>
            <person name="Lennon N."/>
            <person name="Letendre F."/>
            <person name="LeVine R."/>
            <person name="Lipovsky A."/>
            <person name="Liu X."/>
            <person name="Liu J."/>
            <person name="Liu S."/>
            <person name="Lokyitsang T."/>
            <person name="Lokyitsang Y."/>
            <person name="Lubonja R."/>
            <person name="Lui A."/>
            <person name="MacDonald P."/>
            <person name="Magnisalis V."/>
            <person name="Maru K."/>
            <person name="Matthews C."/>
            <person name="McCusker W."/>
            <person name="McDonough S."/>
            <person name="Mehta T."/>
            <person name="Meldrim J."/>
            <person name="Meneus L."/>
            <person name="Mihai O."/>
            <person name="Mihalev A."/>
            <person name="Mihova T."/>
            <person name="Mittelman R."/>
            <person name="Mlenga V."/>
            <person name="Montmayeur A."/>
            <person name="Mulrain L."/>
            <person name="Navidi A."/>
            <person name="Naylor J."/>
            <person name="Negash T."/>
            <person name="Nguyen T."/>
            <person name="Nguyen N."/>
            <person name="Nicol R."/>
            <person name="Norbu C."/>
            <person name="Norbu N."/>
            <person name="Novod N."/>
            <person name="O'Neill B."/>
            <person name="Osman S."/>
            <person name="Markiewicz E."/>
            <person name="Oyono O.L."/>
            <person name="Patti C."/>
            <person name="Phunkhang P."/>
            <person name="Pierre F."/>
            <person name="Priest M."/>
            <person name="Raghuraman S."/>
            <person name="Rege F."/>
            <person name="Reyes R."/>
            <person name="Rise C."/>
            <person name="Rogov P."/>
            <person name="Ross K."/>
            <person name="Ryan E."/>
            <person name="Settipalli S."/>
            <person name="Shea T."/>
            <person name="Sherpa N."/>
            <person name="Shi L."/>
            <person name="Shih D."/>
            <person name="Sparrow T."/>
            <person name="Spaulding J."/>
            <person name="Stalker J."/>
            <person name="Stange-Thomann N."/>
            <person name="Stavropoulos S."/>
            <person name="Stone C."/>
            <person name="Strader C."/>
            <person name="Tesfaye S."/>
            <person name="Thomson T."/>
            <person name="Thoulutsang Y."/>
            <person name="Thoulutsang D."/>
            <person name="Topham K."/>
            <person name="Topping I."/>
            <person name="Tsamla T."/>
            <person name="Vassiliev H."/>
            <person name="Vo A."/>
            <person name="Wangchuk T."/>
            <person name="Wangdi T."/>
            <person name="Weiand M."/>
            <person name="Wilkinson J."/>
            <person name="Wilson A."/>
            <person name="Yadav S."/>
            <person name="Young G."/>
            <person name="Yu Q."/>
            <person name="Zembek L."/>
            <person name="Zhong D."/>
            <person name="Zimmer A."/>
            <person name="Zwirko Z."/>
            <person name="Jaffe D.B."/>
            <person name="Alvarez P."/>
            <person name="Brockman W."/>
            <person name="Butler J."/>
            <person name="Chin C."/>
            <person name="Gnerre S."/>
            <person name="Grabherr M."/>
            <person name="Kleber M."/>
            <person name="Mauceli E."/>
            <person name="MacCallum I."/>
        </authorList>
    </citation>
    <scope>NUCLEOTIDE SEQUENCE [LARGE SCALE GENOMIC DNA]</scope>
    <source>
        <strain evidence="10">Tucson 15081-1352.22</strain>
    </source>
</reference>
<dbReference type="EC" id="3.4.19.9" evidence="7"/>
<dbReference type="Pfam" id="PF07722">
    <property type="entry name" value="Peptidase_C26"/>
    <property type="match status" value="1"/>
</dbReference>
<dbReference type="OMA" id="EPVSSHF"/>
<evidence type="ECO:0000313" key="10">
    <source>
        <dbReference type="Proteomes" id="UP000009192"/>
    </source>
</evidence>
<dbReference type="PROSITE" id="PS51275">
    <property type="entry name" value="PEPTIDASE_C26_GGH"/>
    <property type="match status" value="1"/>
</dbReference>
<keyword evidence="4 8" id="KW-0732">Signal</keyword>
<keyword evidence="3" id="KW-0964">Secreted</keyword>